<organism evidence="2 3">
    <name type="scientific">Sphingobacterium mizutaii NBRC 14946 = DSM 11724</name>
    <dbReference type="NCBI Taxonomy" id="1220576"/>
    <lineage>
        <taxon>Bacteria</taxon>
        <taxon>Pseudomonadati</taxon>
        <taxon>Bacteroidota</taxon>
        <taxon>Sphingobacteriia</taxon>
        <taxon>Sphingobacteriales</taxon>
        <taxon>Sphingobacteriaceae</taxon>
        <taxon>Sphingobacterium</taxon>
    </lineage>
</organism>
<dbReference type="PANTHER" id="PTHR12526:SF630">
    <property type="entry name" value="GLYCOSYLTRANSFERASE"/>
    <property type="match status" value="1"/>
</dbReference>
<dbReference type="RefSeq" id="WP_236736466.1">
    <property type="nucleotide sequence ID" value="NZ_BJXH01000014.1"/>
</dbReference>
<dbReference type="GO" id="GO:0016740">
    <property type="term" value="F:transferase activity"/>
    <property type="evidence" value="ECO:0007669"/>
    <property type="project" value="UniProtKB-KW"/>
</dbReference>
<dbReference type="Pfam" id="PF00534">
    <property type="entry name" value="Glycos_transf_1"/>
    <property type="match status" value="1"/>
</dbReference>
<dbReference type="Gene3D" id="3.40.50.2000">
    <property type="entry name" value="Glycogen Phosphorylase B"/>
    <property type="match status" value="2"/>
</dbReference>
<keyword evidence="3" id="KW-1185">Reference proteome</keyword>
<dbReference type="SUPFAM" id="SSF53756">
    <property type="entry name" value="UDP-Glycosyltransferase/glycogen phosphorylase"/>
    <property type="match status" value="1"/>
</dbReference>
<reference evidence="2 3" key="1">
    <citation type="submission" date="2019-07" db="EMBL/GenBank/DDBJ databases">
        <title>Whole genome shotgun sequence of Sphingobacterium mizutaii NBRC 14946.</title>
        <authorList>
            <person name="Hosoyama A."/>
            <person name="Uohara A."/>
            <person name="Ohji S."/>
            <person name="Ichikawa N."/>
        </authorList>
    </citation>
    <scope>NUCLEOTIDE SEQUENCE [LARGE SCALE GENOMIC DNA]</scope>
    <source>
        <strain evidence="2 3">NBRC 14946</strain>
    </source>
</reference>
<proteinExistence type="predicted"/>
<gene>
    <name evidence="2" type="ORF">SMI01S_17860</name>
</gene>
<keyword evidence="2" id="KW-0808">Transferase</keyword>
<comment type="caution">
    <text evidence="2">The sequence shown here is derived from an EMBL/GenBank/DDBJ whole genome shotgun (WGS) entry which is preliminary data.</text>
</comment>
<dbReference type="InterPro" id="IPR001296">
    <property type="entry name" value="Glyco_trans_1"/>
</dbReference>
<name>A0ABQ0W2K9_9SPHI</name>
<dbReference type="Proteomes" id="UP000321676">
    <property type="component" value="Unassembled WGS sequence"/>
</dbReference>
<dbReference type="EMBL" id="BJXH01000014">
    <property type="protein sequence ID" value="GEM68180.1"/>
    <property type="molecule type" value="Genomic_DNA"/>
</dbReference>
<sequence>MERVLANKTNYLAKLGHDISIITTDQKNRKPYFDLNASIKQIDLGINYTENNSSGLLKKIFDYPRKQALHKKLLAEKLSEIQPDICVSLFDHEVGLLPDINDGSKKIVEIHFSRFKRLQYGRKGLWKLIDKYRSNKDLRTVQKFDKFVVLTQEDKSYWGDLPNIVVIPNANSFPVAQRSQLDSKNVIAVGRYDYQKRFEDLVDVWKLVHQEEPDWKLNIFGKGPERENLQNQINKLGLEDTLILKEPVRDIDKQYLSSSMIAMTSRYEGLPMALLEGQASGLPLISYTCKCGPKDIIQEGKNGYLLEEGDKVGMANKILTLIRDPELRDSMGQQAFEMSNNFSEAMVMEKWIQLFNDSLNNR</sequence>
<accession>A0ABQ0W2K9</accession>
<dbReference type="CDD" id="cd03820">
    <property type="entry name" value="GT4_AmsD-like"/>
    <property type="match status" value="1"/>
</dbReference>
<feature type="domain" description="Glycosyl transferase family 1" evidence="1">
    <location>
        <begin position="178"/>
        <end position="337"/>
    </location>
</feature>
<evidence type="ECO:0000259" key="1">
    <source>
        <dbReference type="Pfam" id="PF00534"/>
    </source>
</evidence>
<dbReference type="PANTHER" id="PTHR12526">
    <property type="entry name" value="GLYCOSYLTRANSFERASE"/>
    <property type="match status" value="1"/>
</dbReference>
<evidence type="ECO:0000313" key="3">
    <source>
        <dbReference type="Proteomes" id="UP000321676"/>
    </source>
</evidence>
<evidence type="ECO:0000313" key="2">
    <source>
        <dbReference type="EMBL" id="GEM68180.1"/>
    </source>
</evidence>
<protein>
    <submittedName>
        <fullName evidence="2">Glycosyl transferase</fullName>
    </submittedName>
</protein>